<protein>
    <recommendedName>
        <fullName evidence="3">SMI1/KNR4 family protein</fullName>
    </recommendedName>
</protein>
<evidence type="ECO:0000313" key="2">
    <source>
        <dbReference type="Proteomes" id="UP000195321"/>
    </source>
</evidence>
<organism evidence="1 2">
    <name type="scientific">Bacillus pseudomycoides</name>
    <dbReference type="NCBI Taxonomy" id="64104"/>
    <lineage>
        <taxon>Bacteria</taxon>
        <taxon>Bacillati</taxon>
        <taxon>Bacillota</taxon>
        <taxon>Bacilli</taxon>
        <taxon>Bacillales</taxon>
        <taxon>Bacillaceae</taxon>
        <taxon>Bacillus</taxon>
        <taxon>Bacillus cereus group</taxon>
    </lineage>
</organism>
<dbReference type="RefSeq" id="WP_016115374.1">
    <property type="nucleotide sequence ID" value="NZ_CP189809.1"/>
</dbReference>
<dbReference type="EMBL" id="MWPX01000002">
    <property type="protein sequence ID" value="OUM50289.1"/>
    <property type="molecule type" value="Genomic_DNA"/>
</dbReference>
<dbReference type="Proteomes" id="UP000195321">
    <property type="component" value="Unassembled WGS sequence"/>
</dbReference>
<name>A0A1Y3MIL5_9BACI</name>
<comment type="caution">
    <text evidence="1">The sequence shown here is derived from an EMBL/GenBank/DDBJ whole genome shotgun (WGS) entry which is preliminary data.</text>
</comment>
<dbReference type="InterPro" id="IPR037883">
    <property type="entry name" value="Knr4/Smi1-like_sf"/>
</dbReference>
<dbReference type="AlphaFoldDB" id="A0A1Y3MIL5"/>
<sequence>MESYFIKIDGFEYPEAYRKAIELHLVDFDLWYMMESAQATRRFLDLKERYPNRKLVPFARRDDNDDIACFEFGKGQKVQVIHDFAREGFEQRKEFGDFWEWLEFTIKEMIIFNRMEEE</sequence>
<reference evidence="1 2" key="1">
    <citation type="submission" date="2017-02" db="EMBL/GenBank/DDBJ databases">
        <title>Bacillus pseudomycoides isolate FSL K6-0042.</title>
        <authorList>
            <person name="Kovac J."/>
        </authorList>
    </citation>
    <scope>NUCLEOTIDE SEQUENCE [LARGE SCALE GENOMIC DNA]</scope>
    <source>
        <strain evidence="1 2">FSL K6-0042</strain>
    </source>
</reference>
<accession>A0A1Y3MIL5</accession>
<gene>
    <name evidence="1" type="ORF">BW425_04225</name>
</gene>
<evidence type="ECO:0008006" key="3">
    <source>
        <dbReference type="Google" id="ProtNLM"/>
    </source>
</evidence>
<evidence type="ECO:0000313" key="1">
    <source>
        <dbReference type="EMBL" id="OUM50289.1"/>
    </source>
</evidence>
<dbReference type="SUPFAM" id="SSF160631">
    <property type="entry name" value="SMI1/KNR4-like"/>
    <property type="match status" value="1"/>
</dbReference>
<proteinExistence type="predicted"/>